<dbReference type="InterPro" id="IPR050406">
    <property type="entry name" value="FGGY_Carb_Kinase"/>
</dbReference>
<gene>
    <name evidence="3" type="ORF">ENP55_01830</name>
</gene>
<evidence type="ECO:0000256" key="1">
    <source>
        <dbReference type="ARBA" id="ARBA00022679"/>
    </source>
</evidence>
<keyword evidence="2" id="KW-0418">Kinase</keyword>
<evidence type="ECO:0000313" key="3">
    <source>
        <dbReference type="EMBL" id="HEF87047.1"/>
    </source>
</evidence>
<dbReference type="Gene3D" id="3.30.420.40">
    <property type="match status" value="1"/>
</dbReference>
<dbReference type="InterPro" id="IPR043129">
    <property type="entry name" value="ATPase_NBD"/>
</dbReference>
<protein>
    <submittedName>
        <fullName evidence="3">Uncharacterized protein</fullName>
    </submittedName>
</protein>
<dbReference type="PANTHER" id="PTHR43095:SF5">
    <property type="entry name" value="XYLULOSE KINASE"/>
    <property type="match status" value="1"/>
</dbReference>
<dbReference type="EMBL" id="DSJT01000005">
    <property type="protein sequence ID" value="HEF87047.1"/>
    <property type="molecule type" value="Genomic_DNA"/>
</dbReference>
<comment type="caution">
    <text evidence="3">The sequence shown here is derived from an EMBL/GenBank/DDBJ whole genome shotgun (WGS) entry which is preliminary data.</text>
</comment>
<accession>A0A7C2G0T5</accession>
<organism evidence="3">
    <name type="scientific">Thermosphaera aggregans</name>
    <dbReference type="NCBI Taxonomy" id="54254"/>
    <lineage>
        <taxon>Archaea</taxon>
        <taxon>Thermoproteota</taxon>
        <taxon>Thermoprotei</taxon>
        <taxon>Desulfurococcales</taxon>
        <taxon>Desulfurococcaceae</taxon>
        <taxon>Thermosphaera</taxon>
    </lineage>
</organism>
<sequence length="98" mass="11420">MLDYIVTLLYGRADKQVFDEVDRSIGSVDPSSNKIMFLPWMFGERVPIDDPYVRGVLYNVSLSDSRFQILEAIMEGVALNIKWAQIFLRNCLARRFER</sequence>
<keyword evidence="1" id="KW-0808">Transferase</keyword>
<dbReference type="PANTHER" id="PTHR43095">
    <property type="entry name" value="SUGAR KINASE"/>
    <property type="match status" value="1"/>
</dbReference>
<name>A0A7C2G0T5_9CREN</name>
<evidence type="ECO:0000256" key="2">
    <source>
        <dbReference type="ARBA" id="ARBA00022777"/>
    </source>
</evidence>
<dbReference type="AlphaFoldDB" id="A0A7C2G0T5"/>
<reference evidence="3" key="1">
    <citation type="journal article" date="2020" name="mSystems">
        <title>Genome- and Community-Level Interaction Insights into Carbon Utilization and Element Cycling Functions of Hydrothermarchaeota in Hydrothermal Sediment.</title>
        <authorList>
            <person name="Zhou Z."/>
            <person name="Liu Y."/>
            <person name="Xu W."/>
            <person name="Pan J."/>
            <person name="Luo Z.H."/>
            <person name="Li M."/>
        </authorList>
    </citation>
    <scope>NUCLEOTIDE SEQUENCE [LARGE SCALE GENOMIC DNA]</scope>
    <source>
        <strain evidence="3">SpSt-23</strain>
    </source>
</reference>
<dbReference type="GO" id="GO:0016301">
    <property type="term" value="F:kinase activity"/>
    <property type="evidence" value="ECO:0007669"/>
    <property type="project" value="UniProtKB-KW"/>
</dbReference>
<dbReference type="SUPFAM" id="SSF53067">
    <property type="entry name" value="Actin-like ATPase domain"/>
    <property type="match status" value="1"/>
</dbReference>
<proteinExistence type="predicted"/>